<name>A0A3B0UPC4_9ZZZZ</name>
<reference evidence="2" key="1">
    <citation type="submission" date="2018-06" db="EMBL/GenBank/DDBJ databases">
        <authorList>
            <person name="Zhirakovskaya E."/>
        </authorList>
    </citation>
    <scope>NUCLEOTIDE SEQUENCE</scope>
</reference>
<evidence type="ECO:0000313" key="2">
    <source>
        <dbReference type="EMBL" id="VAW21476.1"/>
    </source>
</evidence>
<dbReference type="Pfam" id="PF16250">
    <property type="entry name" value="DUF4907"/>
    <property type="match status" value="1"/>
</dbReference>
<keyword evidence="1" id="KW-0472">Membrane</keyword>
<sequence>MLKKGLYLLAFLAIIIIYFSYRSYNHSKQYVAKDKLKLETFRSEDGWGYRIIKNGRTFINQSYIPAIPGNHAFLTEEDALRVGKLVLKKVKELEIPSITVHELDSLGVSINPSKTSPPLSVGRDNF</sequence>
<keyword evidence="1" id="KW-0812">Transmembrane</keyword>
<gene>
    <name evidence="2" type="ORF">MNBD_BACTEROID01-609</name>
</gene>
<evidence type="ECO:0008006" key="3">
    <source>
        <dbReference type="Google" id="ProtNLM"/>
    </source>
</evidence>
<organism evidence="2">
    <name type="scientific">hydrothermal vent metagenome</name>
    <dbReference type="NCBI Taxonomy" id="652676"/>
    <lineage>
        <taxon>unclassified sequences</taxon>
        <taxon>metagenomes</taxon>
        <taxon>ecological metagenomes</taxon>
    </lineage>
</organism>
<feature type="transmembrane region" description="Helical" evidence="1">
    <location>
        <begin position="6"/>
        <end position="24"/>
    </location>
</feature>
<dbReference type="AlphaFoldDB" id="A0A3B0UPC4"/>
<proteinExistence type="predicted"/>
<evidence type="ECO:0000256" key="1">
    <source>
        <dbReference type="SAM" id="Phobius"/>
    </source>
</evidence>
<keyword evidence="1" id="KW-1133">Transmembrane helix</keyword>
<dbReference type="EMBL" id="UOEP01000146">
    <property type="protein sequence ID" value="VAW21476.1"/>
    <property type="molecule type" value="Genomic_DNA"/>
</dbReference>
<accession>A0A3B0UPC4</accession>
<dbReference type="InterPro" id="IPR032593">
    <property type="entry name" value="DUF4907"/>
</dbReference>
<protein>
    <recommendedName>
        <fullName evidence="3">DUF4907 domain-containing protein</fullName>
    </recommendedName>
</protein>